<dbReference type="SUPFAM" id="SSF47413">
    <property type="entry name" value="lambda repressor-like DNA-binding domains"/>
    <property type="match status" value="1"/>
</dbReference>
<organism evidence="2 3">
    <name type="scientific">Virgisporangium aliadipatigenens</name>
    <dbReference type="NCBI Taxonomy" id="741659"/>
    <lineage>
        <taxon>Bacteria</taxon>
        <taxon>Bacillati</taxon>
        <taxon>Actinomycetota</taxon>
        <taxon>Actinomycetes</taxon>
        <taxon>Micromonosporales</taxon>
        <taxon>Micromonosporaceae</taxon>
        <taxon>Virgisporangium</taxon>
    </lineage>
</organism>
<gene>
    <name evidence="2" type="ORF">Val02_19520</name>
</gene>
<dbReference type="AlphaFoldDB" id="A0A8J3YJH2"/>
<dbReference type="RefSeq" id="WP_203898623.1">
    <property type="nucleotide sequence ID" value="NZ_BOPF01000006.1"/>
</dbReference>
<reference evidence="2" key="1">
    <citation type="submission" date="2021-01" db="EMBL/GenBank/DDBJ databases">
        <title>Whole genome shotgun sequence of Virgisporangium aliadipatigenens NBRC 105644.</title>
        <authorList>
            <person name="Komaki H."/>
            <person name="Tamura T."/>
        </authorList>
    </citation>
    <scope>NUCLEOTIDE SEQUENCE</scope>
    <source>
        <strain evidence="2">NBRC 105644</strain>
    </source>
</reference>
<proteinExistence type="predicted"/>
<feature type="domain" description="HTH cro/C1-type" evidence="1">
    <location>
        <begin position="46"/>
        <end position="81"/>
    </location>
</feature>
<dbReference type="PROSITE" id="PS50943">
    <property type="entry name" value="HTH_CROC1"/>
    <property type="match status" value="1"/>
</dbReference>
<dbReference type="CDD" id="cd00093">
    <property type="entry name" value="HTH_XRE"/>
    <property type="match status" value="1"/>
</dbReference>
<dbReference type="GO" id="GO:0003677">
    <property type="term" value="F:DNA binding"/>
    <property type="evidence" value="ECO:0007669"/>
    <property type="project" value="InterPro"/>
</dbReference>
<protein>
    <recommendedName>
        <fullName evidence="1">HTH cro/C1-type domain-containing protein</fullName>
    </recommendedName>
</protein>
<dbReference type="InterPro" id="IPR010982">
    <property type="entry name" value="Lambda_DNA-bd_dom_sf"/>
</dbReference>
<dbReference type="Gene3D" id="1.10.260.40">
    <property type="entry name" value="lambda repressor-like DNA-binding domains"/>
    <property type="match status" value="1"/>
</dbReference>
<accession>A0A8J3YJH2</accession>
<sequence>MPGDSDGSTLAERLDELFTLSRPQGRQWTNSEVAAEIRKADPEIKVSGAYLSAIRSGSRRNPSRALLVALAGFFGVSPAYFFDSAHADRVSQQLAALDEIRQAGVRSIALRAIGLPAESLDAMAAVLDQMRKLQGLPPIRDGDD</sequence>
<comment type="caution">
    <text evidence="2">The sequence shown here is derived from an EMBL/GenBank/DDBJ whole genome shotgun (WGS) entry which is preliminary data.</text>
</comment>
<dbReference type="Pfam" id="PF01381">
    <property type="entry name" value="HTH_3"/>
    <property type="match status" value="1"/>
</dbReference>
<dbReference type="EMBL" id="BOPF01000006">
    <property type="protein sequence ID" value="GIJ45066.1"/>
    <property type="molecule type" value="Genomic_DNA"/>
</dbReference>
<name>A0A8J3YJH2_9ACTN</name>
<evidence type="ECO:0000313" key="3">
    <source>
        <dbReference type="Proteomes" id="UP000619260"/>
    </source>
</evidence>
<evidence type="ECO:0000259" key="1">
    <source>
        <dbReference type="PROSITE" id="PS50943"/>
    </source>
</evidence>
<keyword evidence="3" id="KW-1185">Reference proteome</keyword>
<dbReference type="Proteomes" id="UP000619260">
    <property type="component" value="Unassembled WGS sequence"/>
</dbReference>
<evidence type="ECO:0000313" key="2">
    <source>
        <dbReference type="EMBL" id="GIJ45066.1"/>
    </source>
</evidence>
<dbReference type="InterPro" id="IPR001387">
    <property type="entry name" value="Cro/C1-type_HTH"/>
</dbReference>